<organism evidence="1 2">
    <name type="scientific">Brevundimonas subvibrioides</name>
    <dbReference type="NCBI Taxonomy" id="74313"/>
    <lineage>
        <taxon>Bacteria</taxon>
        <taxon>Pseudomonadati</taxon>
        <taxon>Pseudomonadota</taxon>
        <taxon>Alphaproteobacteria</taxon>
        <taxon>Caulobacterales</taxon>
        <taxon>Caulobacteraceae</taxon>
        <taxon>Brevundimonas</taxon>
    </lineage>
</organism>
<sequence>MSDANHEELMSVLRTLVKIQSLSAVRHLATKKEKILFLSEAGLEPKEVAPIVGTTPAAVSQAIYAAKKQPGKEA</sequence>
<dbReference type="AlphaFoldDB" id="A0A258FS83"/>
<comment type="caution">
    <text evidence="1">The sequence shown here is derived from an EMBL/GenBank/DDBJ whole genome shotgun (WGS) entry which is preliminary data.</text>
</comment>
<reference evidence="1 2" key="1">
    <citation type="submission" date="2017-03" db="EMBL/GenBank/DDBJ databases">
        <title>Lifting the veil on microbial sulfur biogeochemistry in mining wastewaters.</title>
        <authorList>
            <person name="Kantor R.S."/>
            <person name="Colenbrander Nelson T."/>
            <person name="Marshall S."/>
            <person name="Bennett D."/>
            <person name="Apte S."/>
            <person name="Camacho D."/>
            <person name="Thomas B.C."/>
            <person name="Warren L.A."/>
            <person name="Banfield J.F."/>
        </authorList>
    </citation>
    <scope>NUCLEOTIDE SEQUENCE [LARGE SCALE GENOMIC DNA]</scope>
    <source>
        <strain evidence="1">32-69-9</strain>
    </source>
</reference>
<name>A0A258FS83_9CAUL</name>
<dbReference type="Proteomes" id="UP000215595">
    <property type="component" value="Unassembled WGS sequence"/>
</dbReference>
<protein>
    <submittedName>
        <fullName evidence="1">Uncharacterized protein</fullName>
    </submittedName>
</protein>
<evidence type="ECO:0000313" key="1">
    <source>
        <dbReference type="EMBL" id="OYX34763.1"/>
    </source>
</evidence>
<gene>
    <name evidence="1" type="ORF">B7Z01_04260</name>
</gene>
<evidence type="ECO:0000313" key="2">
    <source>
        <dbReference type="Proteomes" id="UP000215595"/>
    </source>
</evidence>
<proteinExistence type="predicted"/>
<accession>A0A258FS83</accession>
<dbReference type="EMBL" id="NCEB01000007">
    <property type="protein sequence ID" value="OYX34763.1"/>
    <property type="molecule type" value="Genomic_DNA"/>
</dbReference>